<sequence>MAPLPPQASDYELDRQITHQTFNSKDGPNSAGNSSSNNTSEQDSTGMPFDTDQEDNEPDPKFLIQSTKDKAKANRENAKALKYSKKILSLSTSSELPHHASSLSRSIVDFVKGMMGCAGTKFRLPLPPSKEEIQQWQSWLDSRQKAIHSAINTQSMHYNIQNDTKKNIMIRNNSRELKQSFVPVKYKPASTLNSKIPGPFQIACNNQFKSQGFSCITFEWNKPNLTDSKWNTQGR</sequence>
<dbReference type="Proteomes" id="UP000037035">
    <property type="component" value="Unassembled WGS sequence"/>
</dbReference>
<evidence type="ECO:0000256" key="1">
    <source>
        <dbReference type="SAM" id="MobiDB-lite"/>
    </source>
</evidence>
<name>A0A0L6UJL1_9BASI</name>
<reference evidence="2 3" key="1">
    <citation type="submission" date="2015-08" db="EMBL/GenBank/DDBJ databases">
        <title>Next Generation Sequencing and Analysis of the Genome of Puccinia sorghi L Schw, the Causal Agent of Maize Common Rust.</title>
        <authorList>
            <person name="Rochi L."/>
            <person name="Burguener G."/>
            <person name="Darino M."/>
            <person name="Turjanski A."/>
            <person name="Kreff E."/>
            <person name="Dieguez M.J."/>
            <person name="Sacco F."/>
        </authorList>
    </citation>
    <scope>NUCLEOTIDE SEQUENCE [LARGE SCALE GENOMIC DNA]</scope>
    <source>
        <strain evidence="2 3">RO10H11247</strain>
    </source>
</reference>
<evidence type="ECO:0000313" key="2">
    <source>
        <dbReference type="EMBL" id="KNZ48736.1"/>
    </source>
</evidence>
<feature type="compositionally biased region" description="Polar residues" evidence="1">
    <location>
        <begin position="18"/>
        <end position="27"/>
    </location>
</feature>
<dbReference type="AlphaFoldDB" id="A0A0L6UJL1"/>
<evidence type="ECO:0000313" key="3">
    <source>
        <dbReference type="Proteomes" id="UP000037035"/>
    </source>
</evidence>
<keyword evidence="3" id="KW-1185">Reference proteome</keyword>
<dbReference type="OrthoDB" id="2506783at2759"/>
<organism evidence="2 3">
    <name type="scientific">Puccinia sorghi</name>
    <dbReference type="NCBI Taxonomy" id="27349"/>
    <lineage>
        <taxon>Eukaryota</taxon>
        <taxon>Fungi</taxon>
        <taxon>Dikarya</taxon>
        <taxon>Basidiomycota</taxon>
        <taxon>Pucciniomycotina</taxon>
        <taxon>Pucciniomycetes</taxon>
        <taxon>Pucciniales</taxon>
        <taxon>Pucciniaceae</taxon>
        <taxon>Puccinia</taxon>
    </lineage>
</organism>
<dbReference type="EMBL" id="LAVV01010664">
    <property type="protein sequence ID" value="KNZ48736.1"/>
    <property type="molecule type" value="Genomic_DNA"/>
</dbReference>
<comment type="caution">
    <text evidence="2">The sequence shown here is derived from an EMBL/GenBank/DDBJ whole genome shotgun (WGS) entry which is preliminary data.</text>
</comment>
<accession>A0A0L6UJL1</accession>
<feature type="compositionally biased region" description="Low complexity" evidence="1">
    <location>
        <begin position="29"/>
        <end position="40"/>
    </location>
</feature>
<gene>
    <name evidence="2" type="ORF">VP01_544g9</name>
</gene>
<feature type="region of interest" description="Disordered" evidence="1">
    <location>
        <begin position="1"/>
        <end position="61"/>
    </location>
</feature>
<proteinExistence type="predicted"/>
<dbReference type="VEuPathDB" id="FungiDB:VP01_544g9"/>
<protein>
    <submittedName>
        <fullName evidence="2">Uncharacterized protein</fullName>
    </submittedName>
</protein>